<dbReference type="AlphaFoldDB" id="A0A2U2HJC6"/>
<reference evidence="2 3" key="1">
    <citation type="submission" date="2018-04" db="EMBL/GenBank/DDBJ databases">
        <title>Massilia violaceinigra sp. nov., a novel purple-pigmented bacterium isolated from Tianshan glacier, Xinjiang, China.</title>
        <authorList>
            <person name="Wang H."/>
        </authorList>
    </citation>
    <scope>NUCLEOTIDE SEQUENCE [LARGE SCALE GENOMIC DNA]</scope>
    <source>
        <strain evidence="2 3">B448-2</strain>
    </source>
</reference>
<sequence>MRIGILSYPMLFQREGGLQIQVRETIAALNRIEGHGRRKVSVELLDPCRSRLGDFDLVHVFAATNGNHRIVEAAAELGVPVVLSPLISPGWNRASGGCARVAERLIGRLTSWNVQTSYAQMRRALQMANLVVALGEAERRAINAAFLIEDSKIRVFPNGISPHFFKSGADHFRRHTGIGGDFVLMAGAISPYKNQLAMAHALADLKLPFVLIGQAQECDRDYLRRVRNVCGVTWLGPLRHDDALLASAYAAASVFVLPSQGEVFPLSVLEALASGTPVVMTAESALELPDSEFALKKVRWDDTAAQKRAVLGLVGAPPPRELVRALVRRFTWERVAGQIAGCYADVLSAPARRDGGERLAV</sequence>
<keyword evidence="1 2" id="KW-0808">Transferase</keyword>
<dbReference type="EMBL" id="PXWF02000235">
    <property type="protein sequence ID" value="PWF47651.1"/>
    <property type="molecule type" value="Genomic_DNA"/>
</dbReference>
<dbReference type="PANTHER" id="PTHR46401:SF2">
    <property type="entry name" value="GLYCOSYLTRANSFERASE WBBK-RELATED"/>
    <property type="match status" value="1"/>
</dbReference>
<dbReference type="Proteomes" id="UP000241421">
    <property type="component" value="Unassembled WGS sequence"/>
</dbReference>
<proteinExistence type="predicted"/>
<dbReference type="GO" id="GO:0009103">
    <property type="term" value="P:lipopolysaccharide biosynthetic process"/>
    <property type="evidence" value="ECO:0007669"/>
    <property type="project" value="TreeGrafter"/>
</dbReference>
<protein>
    <submittedName>
        <fullName evidence="2">Glycosyltransferase</fullName>
    </submittedName>
</protein>
<keyword evidence="3" id="KW-1185">Reference proteome</keyword>
<dbReference type="SUPFAM" id="SSF53756">
    <property type="entry name" value="UDP-Glycosyltransferase/glycogen phosphorylase"/>
    <property type="match status" value="1"/>
</dbReference>
<dbReference type="RefSeq" id="WP_106758070.1">
    <property type="nucleotide sequence ID" value="NZ_PXWF02000235.1"/>
</dbReference>
<dbReference type="OrthoDB" id="6501921at2"/>
<dbReference type="GO" id="GO:0016757">
    <property type="term" value="F:glycosyltransferase activity"/>
    <property type="evidence" value="ECO:0007669"/>
    <property type="project" value="TreeGrafter"/>
</dbReference>
<dbReference type="PANTHER" id="PTHR46401">
    <property type="entry name" value="GLYCOSYLTRANSFERASE WBBK-RELATED"/>
    <property type="match status" value="1"/>
</dbReference>
<dbReference type="Gene3D" id="3.40.50.2000">
    <property type="entry name" value="Glycogen Phosphorylase B"/>
    <property type="match status" value="2"/>
</dbReference>
<evidence type="ECO:0000313" key="2">
    <source>
        <dbReference type="EMBL" id="PWF47651.1"/>
    </source>
</evidence>
<accession>A0A2U2HJC6</accession>
<gene>
    <name evidence="2" type="ORF">C7C56_014390</name>
</gene>
<evidence type="ECO:0000313" key="3">
    <source>
        <dbReference type="Proteomes" id="UP000241421"/>
    </source>
</evidence>
<evidence type="ECO:0000256" key="1">
    <source>
        <dbReference type="ARBA" id="ARBA00022679"/>
    </source>
</evidence>
<dbReference type="CDD" id="cd03801">
    <property type="entry name" value="GT4_PimA-like"/>
    <property type="match status" value="1"/>
</dbReference>
<organism evidence="2 3">
    <name type="scientific">Massilia glaciei</name>
    <dbReference type="NCBI Taxonomy" id="1524097"/>
    <lineage>
        <taxon>Bacteria</taxon>
        <taxon>Pseudomonadati</taxon>
        <taxon>Pseudomonadota</taxon>
        <taxon>Betaproteobacteria</taxon>
        <taxon>Burkholderiales</taxon>
        <taxon>Oxalobacteraceae</taxon>
        <taxon>Telluria group</taxon>
        <taxon>Massilia</taxon>
    </lineage>
</organism>
<dbReference type="Pfam" id="PF13692">
    <property type="entry name" value="Glyco_trans_1_4"/>
    <property type="match status" value="1"/>
</dbReference>
<name>A0A2U2HJC6_9BURK</name>
<comment type="caution">
    <text evidence="2">The sequence shown here is derived from an EMBL/GenBank/DDBJ whole genome shotgun (WGS) entry which is preliminary data.</text>
</comment>